<evidence type="ECO:0000313" key="2">
    <source>
        <dbReference type="EMBL" id="TWO27277.1"/>
    </source>
</evidence>
<evidence type="ECO:0000259" key="1">
    <source>
        <dbReference type="PROSITE" id="PS51819"/>
    </source>
</evidence>
<dbReference type="Proteomes" id="UP000321614">
    <property type="component" value="Unassembled WGS sequence"/>
</dbReference>
<organism evidence="2 3">
    <name type="scientific">Campylobacter insulaenigrae</name>
    <dbReference type="NCBI Taxonomy" id="260714"/>
    <lineage>
        <taxon>Bacteria</taxon>
        <taxon>Pseudomonadati</taxon>
        <taxon>Campylobacterota</taxon>
        <taxon>Epsilonproteobacteria</taxon>
        <taxon>Campylobacterales</taxon>
        <taxon>Campylobacteraceae</taxon>
        <taxon>Campylobacter</taxon>
    </lineage>
</organism>
<dbReference type="EMBL" id="VOAW01000009">
    <property type="protein sequence ID" value="TWO27277.1"/>
    <property type="molecule type" value="Genomic_DNA"/>
</dbReference>
<dbReference type="SUPFAM" id="SSF54593">
    <property type="entry name" value="Glyoxalase/Bleomycin resistance protein/Dihydroxybiphenyl dioxygenase"/>
    <property type="match status" value="1"/>
</dbReference>
<proteinExistence type="predicted"/>
<dbReference type="PROSITE" id="PS51819">
    <property type="entry name" value="VOC"/>
    <property type="match status" value="1"/>
</dbReference>
<keyword evidence="3" id="KW-1185">Reference proteome</keyword>
<evidence type="ECO:0000313" key="3">
    <source>
        <dbReference type="Proteomes" id="UP000321614"/>
    </source>
</evidence>
<accession>A0ABY3G7I1</accession>
<dbReference type="Gene3D" id="3.10.180.10">
    <property type="entry name" value="2,3-Dihydroxybiphenyl 1,2-Dioxygenase, domain 1"/>
    <property type="match status" value="1"/>
</dbReference>
<sequence length="134" mass="15630">MKLNLPIHHIGIACKNIEKERKIFETLGFKSEAKFIDETQGVIGEFIIPNNDIFPQYRLELLSNLNNRNTLDNYLKNRIKMYHIAYESKNIEQDLKLLSKQGIIVVDITEASYFARLCFVMLSNNLLIELVELK</sequence>
<feature type="domain" description="VOC" evidence="1">
    <location>
        <begin position="6"/>
        <end position="133"/>
    </location>
</feature>
<name>A0ABY3G7I1_9BACT</name>
<dbReference type="InterPro" id="IPR029068">
    <property type="entry name" value="Glyas_Bleomycin-R_OHBP_Dase"/>
</dbReference>
<dbReference type="RefSeq" id="WP_147500579.1">
    <property type="nucleotide sequence ID" value="NZ_JANPQP010000007.1"/>
</dbReference>
<dbReference type="InterPro" id="IPR037523">
    <property type="entry name" value="VOC_core"/>
</dbReference>
<comment type="caution">
    <text evidence="2">The sequence shown here is derived from an EMBL/GenBank/DDBJ whole genome shotgun (WGS) entry which is preliminary data.</text>
</comment>
<reference evidence="2 3" key="1">
    <citation type="submission" date="2019-07" db="EMBL/GenBank/DDBJ databases">
        <title>Rapid identification of Enteric Bacteria from Whole Genome Sequences (WGS) using Average Nucleotide Identity (ANI).</title>
        <authorList>
            <person name="Lane C."/>
        </authorList>
    </citation>
    <scope>NUCLEOTIDE SEQUENCE [LARGE SCALE GENOMIC DNA]</scope>
    <source>
        <strain evidence="2 3">2011D-8905</strain>
    </source>
</reference>
<protein>
    <submittedName>
        <fullName evidence="2">VOC family protein</fullName>
    </submittedName>
</protein>
<dbReference type="Pfam" id="PF13669">
    <property type="entry name" value="Glyoxalase_4"/>
    <property type="match status" value="1"/>
</dbReference>
<gene>
    <name evidence="2" type="ORF">ZA01_02955</name>
</gene>